<dbReference type="OrthoDB" id="880732at2"/>
<proteinExistence type="predicted"/>
<dbReference type="InterPro" id="IPR018958">
    <property type="entry name" value="Knr4/Smi1-like_dom"/>
</dbReference>
<keyword evidence="3" id="KW-1185">Reference proteome</keyword>
<name>A0A504J7U3_9FLAO</name>
<dbReference type="Pfam" id="PF09346">
    <property type="entry name" value="SMI1_KNR4"/>
    <property type="match status" value="1"/>
</dbReference>
<accession>A0A504J7U3</accession>
<feature type="domain" description="Knr4/Smi1-like" evidence="1">
    <location>
        <begin position="26"/>
        <end position="144"/>
    </location>
</feature>
<dbReference type="InterPro" id="IPR037883">
    <property type="entry name" value="Knr4/Smi1-like_sf"/>
</dbReference>
<dbReference type="Gene3D" id="3.40.1580.10">
    <property type="entry name" value="SMI1/KNR4-like"/>
    <property type="match status" value="1"/>
</dbReference>
<dbReference type="SUPFAM" id="SSF160631">
    <property type="entry name" value="SMI1/KNR4-like"/>
    <property type="match status" value="1"/>
</dbReference>
<dbReference type="EMBL" id="VFWZ01000002">
    <property type="protein sequence ID" value="TPN86897.1"/>
    <property type="molecule type" value="Genomic_DNA"/>
</dbReference>
<dbReference type="Proteomes" id="UP000315540">
    <property type="component" value="Unassembled WGS sequence"/>
</dbReference>
<gene>
    <name evidence="2" type="ORF">FHK87_04660</name>
</gene>
<dbReference type="AlphaFoldDB" id="A0A504J7U3"/>
<reference evidence="2 3" key="1">
    <citation type="submission" date="2019-06" db="EMBL/GenBank/DDBJ databases">
        <authorList>
            <person name="Meng X."/>
        </authorList>
    </citation>
    <scope>NUCLEOTIDE SEQUENCE [LARGE SCALE GENOMIC DNA]</scope>
    <source>
        <strain evidence="2 3">M625</strain>
    </source>
</reference>
<organism evidence="2 3">
    <name type="scientific">Aquimarina algicola</name>
    <dbReference type="NCBI Taxonomy" id="2589995"/>
    <lineage>
        <taxon>Bacteria</taxon>
        <taxon>Pseudomonadati</taxon>
        <taxon>Bacteroidota</taxon>
        <taxon>Flavobacteriia</taxon>
        <taxon>Flavobacteriales</taxon>
        <taxon>Flavobacteriaceae</taxon>
        <taxon>Aquimarina</taxon>
    </lineage>
</organism>
<sequence>MKIQQALALISEFLAIDPLSKPKNNLQDVERLEKEFNQKLPEELNEYIQYHALQSDFYFDTVGNPMRLYGINNLKKLQEGYNYNPIEQKAIDGWPEHYFMLADEGADPVIIDLNSGKMKIQKLMHGAGSWEYGEIIADNIAQFLLCSSALHHALTGFEEEAIVDDENGFCLAPRASEWYFENIKKWAGDYHEEWCSVFDNY</sequence>
<protein>
    <submittedName>
        <fullName evidence="2">SMI1/KNR4 family protein</fullName>
    </submittedName>
</protein>
<evidence type="ECO:0000313" key="2">
    <source>
        <dbReference type="EMBL" id="TPN86897.1"/>
    </source>
</evidence>
<evidence type="ECO:0000259" key="1">
    <source>
        <dbReference type="Pfam" id="PF09346"/>
    </source>
</evidence>
<evidence type="ECO:0000313" key="3">
    <source>
        <dbReference type="Proteomes" id="UP000315540"/>
    </source>
</evidence>
<dbReference type="RefSeq" id="WP_140590563.1">
    <property type="nucleotide sequence ID" value="NZ_VFWZ01000002.1"/>
</dbReference>
<comment type="caution">
    <text evidence="2">The sequence shown here is derived from an EMBL/GenBank/DDBJ whole genome shotgun (WGS) entry which is preliminary data.</text>
</comment>